<accession>A0A809RVW8</accession>
<protein>
    <submittedName>
        <fullName evidence="2">Alpha/beta hydrolase</fullName>
    </submittedName>
</protein>
<dbReference type="PRINTS" id="PR00111">
    <property type="entry name" value="ABHYDROLASE"/>
</dbReference>
<dbReference type="PANTHER" id="PTHR43798">
    <property type="entry name" value="MONOACYLGLYCEROL LIPASE"/>
    <property type="match status" value="1"/>
</dbReference>
<dbReference type="Proteomes" id="UP000662914">
    <property type="component" value="Chromosome"/>
</dbReference>
<evidence type="ECO:0000259" key="1">
    <source>
        <dbReference type="Pfam" id="PF00561"/>
    </source>
</evidence>
<dbReference type="Gene3D" id="3.40.50.1820">
    <property type="entry name" value="alpha/beta hydrolase"/>
    <property type="match status" value="1"/>
</dbReference>
<dbReference type="GO" id="GO:0016020">
    <property type="term" value="C:membrane"/>
    <property type="evidence" value="ECO:0007669"/>
    <property type="project" value="TreeGrafter"/>
</dbReference>
<dbReference type="KEGG" id="ddz:DSYM_12360"/>
<dbReference type="GO" id="GO:0016787">
    <property type="term" value="F:hydrolase activity"/>
    <property type="evidence" value="ECO:0007669"/>
    <property type="project" value="UniProtKB-KW"/>
</dbReference>
<name>A0A809RVW8_9PROT</name>
<evidence type="ECO:0000313" key="3">
    <source>
        <dbReference type="Proteomes" id="UP000662914"/>
    </source>
</evidence>
<feature type="domain" description="AB hydrolase-1" evidence="1">
    <location>
        <begin position="29"/>
        <end position="274"/>
    </location>
</feature>
<dbReference type="AlphaFoldDB" id="A0A809RVW8"/>
<evidence type="ECO:0000313" key="2">
    <source>
        <dbReference type="EMBL" id="BBO20537.1"/>
    </source>
</evidence>
<gene>
    <name evidence="2" type="ORF">DSYM_12360</name>
</gene>
<proteinExistence type="predicted"/>
<dbReference type="InterPro" id="IPR000073">
    <property type="entry name" value="AB_hydrolase_1"/>
</dbReference>
<keyword evidence="2" id="KW-0378">Hydrolase</keyword>
<dbReference type="PANTHER" id="PTHR43798:SF33">
    <property type="entry name" value="HYDROLASE, PUTATIVE (AFU_ORTHOLOGUE AFUA_2G14860)-RELATED"/>
    <property type="match status" value="1"/>
</dbReference>
<dbReference type="InterPro" id="IPR050266">
    <property type="entry name" value="AB_hydrolase_sf"/>
</dbReference>
<organism evidence="2 3">
    <name type="scientific">Candidatus Desulfobacillus denitrificans</name>
    <dbReference type="NCBI Taxonomy" id="2608985"/>
    <lineage>
        <taxon>Bacteria</taxon>
        <taxon>Pseudomonadati</taxon>
        <taxon>Pseudomonadota</taxon>
        <taxon>Betaproteobacteria</taxon>
        <taxon>Candidatus Desulfobacillus</taxon>
    </lineage>
</organism>
<dbReference type="Pfam" id="PF00561">
    <property type="entry name" value="Abhydrolase_1"/>
    <property type="match status" value="1"/>
</dbReference>
<dbReference type="SUPFAM" id="SSF53474">
    <property type="entry name" value="alpha/beta-Hydrolases"/>
    <property type="match status" value="1"/>
</dbReference>
<dbReference type="EMBL" id="AP021857">
    <property type="protein sequence ID" value="BBO20537.1"/>
    <property type="molecule type" value="Genomic_DNA"/>
</dbReference>
<sequence>MKSSTSEFLTIRGLKGHVCLWGPADAPKLFLLHGWMDCSASFQFLVDAFSRDWRVIAPDWRGFGRSEWLNHPYWFPDYLADLDRLLDHYSPDEPARLVGHSMGGNIVGLYAGVRPARVAKLVILEGFGLHPTDPAQAPGRYAKWLDQDKAGASLRDYADLGEFAARLRRDNPRLAQAQADFLAANFSQRRPDGRIGYAADPWHRVTNPVLYRFEEARACWRAVTAPVLWVVARESHLYKEFAGRAEDYAARLAGFRDLREAVLDDCGHMLHHDQPQRLAALLEEFLG</sequence>
<dbReference type="InterPro" id="IPR029058">
    <property type="entry name" value="AB_hydrolase_fold"/>
</dbReference>
<reference evidence="2" key="1">
    <citation type="journal article" name="DNA Res.">
        <title>The physiological potential of anammox bacteria as revealed by their core genome structure.</title>
        <authorList>
            <person name="Okubo T."/>
            <person name="Toyoda A."/>
            <person name="Fukuhara K."/>
            <person name="Uchiyama I."/>
            <person name="Harigaya Y."/>
            <person name="Kuroiwa M."/>
            <person name="Suzuki T."/>
            <person name="Murakami Y."/>
            <person name="Suwa Y."/>
            <person name="Takami H."/>
        </authorList>
    </citation>
    <scope>NUCLEOTIDE SEQUENCE</scope>
    <source>
        <strain evidence="2">317325-3</strain>
    </source>
</reference>